<dbReference type="CDD" id="cd16263">
    <property type="entry name" value="BipA_III"/>
    <property type="match status" value="1"/>
</dbReference>
<dbReference type="NCBIfam" id="TIGR01394">
    <property type="entry name" value="TypA_BipA"/>
    <property type="match status" value="1"/>
</dbReference>
<reference evidence="2" key="1">
    <citation type="submission" date="2018-05" db="EMBL/GenBank/DDBJ databases">
        <authorList>
            <person name="Lanie J.A."/>
            <person name="Ng W.-L."/>
            <person name="Kazmierczak K.M."/>
            <person name="Andrzejewski T.M."/>
            <person name="Davidsen T.M."/>
            <person name="Wayne K.J."/>
            <person name="Tettelin H."/>
            <person name="Glass J.I."/>
            <person name="Rusch D."/>
            <person name="Podicherti R."/>
            <person name="Tsui H.-C.T."/>
            <person name="Winkler M.E."/>
        </authorList>
    </citation>
    <scope>NUCLEOTIDE SEQUENCE</scope>
</reference>
<dbReference type="PROSITE" id="PS51722">
    <property type="entry name" value="G_TR_2"/>
    <property type="match status" value="1"/>
</dbReference>
<dbReference type="FunFam" id="3.30.70.240:FF:000002">
    <property type="entry name" value="GTP-binding protein TypA"/>
    <property type="match status" value="1"/>
</dbReference>
<dbReference type="InterPro" id="IPR004161">
    <property type="entry name" value="EFTu-like_2"/>
</dbReference>
<dbReference type="CDD" id="cd01891">
    <property type="entry name" value="TypA_BipA"/>
    <property type="match status" value="1"/>
</dbReference>
<dbReference type="Gene3D" id="2.40.50.250">
    <property type="entry name" value="bipa protein"/>
    <property type="match status" value="1"/>
</dbReference>
<dbReference type="PANTHER" id="PTHR42908">
    <property type="entry name" value="TRANSLATION ELONGATION FACTOR-RELATED"/>
    <property type="match status" value="1"/>
</dbReference>
<dbReference type="GO" id="GO:0003924">
    <property type="term" value="F:GTPase activity"/>
    <property type="evidence" value="ECO:0007669"/>
    <property type="project" value="InterPro"/>
</dbReference>
<dbReference type="InterPro" id="IPR047042">
    <property type="entry name" value="BipA_II"/>
</dbReference>
<dbReference type="PROSITE" id="PS00301">
    <property type="entry name" value="G_TR_1"/>
    <property type="match status" value="1"/>
</dbReference>
<dbReference type="InterPro" id="IPR035651">
    <property type="entry name" value="BipA_V"/>
</dbReference>
<dbReference type="CDD" id="cd03710">
    <property type="entry name" value="BipA_TypA_C"/>
    <property type="match status" value="1"/>
</dbReference>
<dbReference type="InterPro" id="IPR042116">
    <property type="entry name" value="TypA/BipA_C"/>
</dbReference>
<dbReference type="InterPro" id="IPR006298">
    <property type="entry name" value="BipA"/>
</dbReference>
<evidence type="ECO:0000259" key="1">
    <source>
        <dbReference type="PROSITE" id="PS51722"/>
    </source>
</evidence>
<proteinExistence type="inferred from homology"/>
<dbReference type="Pfam" id="PF21018">
    <property type="entry name" value="BipA_C"/>
    <property type="match status" value="1"/>
</dbReference>
<dbReference type="FunFam" id="2.40.50.250:FF:000001">
    <property type="entry name" value="GTP-binding protein TypA"/>
    <property type="match status" value="1"/>
</dbReference>
<feature type="domain" description="Tr-type G" evidence="1">
    <location>
        <begin position="48"/>
        <end position="243"/>
    </location>
</feature>
<dbReference type="CDD" id="cd03691">
    <property type="entry name" value="BipA_TypA_II"/>
    <property type="match status" value="1"/>
</dbReference>
<dbReference type="GO" id="GO:0005525">
    <property type="term" value="F:GTP binding"/>
    <property type="evidence" value="ECO:0007669"/>
    <property type="project" value="InterPro"/>
</dbReference>
<dbReference type="FunFam" id="3.30.70.870:FF:000003">
    <property type="entry name" value="GTP-binding protein TypA"/>
    <property type="match status" value="1"/>
</dbReference>
<dbReference type="Gene3D" id="2.40.30.10">
    <property type="entry name" value="Translation factors"/>
    <property type="match status" value="1"/>
</dbReference>
<dbReference type="SUPFAM" id="SSF50447">
    <property type="entry name" value="Translation proteins"/>
    <property type="match status" value="1"/>
</dbReference>
<dbReference type="InterPro" id="IPR047043">
    <property type="entry name" value="BipA_III"/>
</dbReference>
<accession>A0A381ZXK5</accession>
<dbReference type="NCBIfam" id="TIGR00231">
    <property type="entry name" value="small_GTP"/>
    <property type="match status" value="1"/>
</dbReference>
<gene>
    <name evidence="2" type="ORF">METZ01_LOCUS146426</name>
</gene>
<dbReference type="InterPro" id="IPR031157">
    <property type="entry name" value="G_TR_CS"/>
</dbReference>
<dbReference type="EMBL" id="UINC01022931">
    <property type="protein sequence ID" value="SVA93572.1"/>
    <property type="molecule type" value="Genomic_DNA"/>
</dbReference>
<dbReference type="Gene3D" id="3.30.70.240">
    <property type="match status" value="1"/>
</dbReference>
<dbReference type="SUPFAM" id="SSF52540">
    <property type="entry name" value="P-loop containing nucleoside triphosphate hydrolases"/>
    <property type="match status" value="1"/>
</dbReference>
<dbReference type="InterPro" id="IPR048876">
    <property type="entry name" value="BipA_C"/>
</dbReference>
<name>A0A381ZXK5_9ZZZZ</name>
<evidence type="ECO:0000313" key="2">
    <source>
        <dbReference type="EMBL" id="SVA93572.1"/>
    </source>
</evidence>
<dbReference type="InterPro" id="IPR005225">
    <property type="entry name" value="Small_GTP-bd"/>
</dbReference>
<dbReference type="InterPro" id="IPR009000">
    <property type="entry name" value="Transl_B-barrel_sf"/>
</dbReference>
<dbReference type="InterPro" id="IPR000795">
    <property type="entry name" value="T_Tr_GTP-bd_dom"/>
</dbReference>
<protein>
    <recommendedName>
        <fullName evidence="1">Tr-type G domain-containing protein</fullName>
    </recommendedName>
</protein>
<dbReference type="HAMAP" id="MF_00849">
    <property type="entry name" value="BipA"/>
    <property type="match status" value="1"/>
</dbReference>
<dbReference type="Gene3D" id="3.30.70.870">
    <property type="entry name" value="Elongation Factor G (Translational Gtpase), domain 3"/>
    <property type="match status" value="1"/>
</dbReference>
<dbReference type="GO" id="GO:0005829">
    <property type="term" value="C:cytosol"/>
    <property type="evidence" value="ECO:0007669"/>
    <property type="project" value="TreeGrafter"/>
</dbReference>
<dbReference type="AlphaFoldDB" id="A0A381ZXK5"/>
<dbReference type="SUPFAM" id="SSF54980">
    <property type="entry name" value="EF-G C-terminal domain-like"/>
    <property type="match status" value="2"/>
</dbReference>
<dbReference type="GO" id="GO:1990904">
    <property type="term" value="C:ribonucleoprotein complex"/>
    <property type="evidence" value="ECO:0007669"/>
    <property type="project" value="TreeGrafter"/>
</dbReference>
<dbReference type="InterPro" id="IPR047041">
    <property type="entry name" value="BipA_GTP-bd_dom"/>
</dbReference>
<dbReference type="Pfam" id="PF00009">
    <property type="entry name" value="GTP_EFTU"/>
    <property type="match status" value="1"/>
</dbReference>
<dbReference type="Pfam" id="PF00679">
    <property type="entry name" value="EFG_C"/>
    <property type="match status" value="1"/>
</dbReference>
<dbReference type="PANTHER" id="PTHR42908:SF8">
    <property type="entry name" value="TR-TYPE G DOMAIN-CONTAINING PROTEIN"/>
    <property type="match status" value="1"/>
</dbReference>
<dbReference type="InterPro" id="IPR027417">
    <property type="entry name" value="P-loop_NTPase"/>
</dbReference>
<sequence length="648" mass="71453">MSSRSYYRLTLYFSFSIFSPLYRLNTVIDYRFQRYSWQRDRIKMDRRNNLRNIAIIAHVDHGKTTLVDAMLRQSLVNRNIDALGERIMDSMDLERERGITIKSKNASIEYKDVKINIVDTPGHADFGGEVERILQMVDGALLLIDAKEGPMPQTRFVLRKAIQLGIPAIVVINKIDRPNADFDDVVNRTFDLFVELEAGDDQLDFPVVYTSALAGTATLDPARESDSLVPLLDTIIGSIPSPEVIHGHPLQLLVLALHYDQYKGQMGIGKVLAGSVGKGDPIVQIKPDGAQIPGKVTGLMEFEGLQRKEVDRAEAGEIVAVAGLPDVKIGDTITDPANPIGLPAVKIDEPTVRMTFGVNTSPFSGLDGTHVTSQRLKERLWKEMETNVALRVQETGSRDTFLVSGRGELHLAILIETMRREGYEMQVSQPEVILKRENGATLEPYEHLSIDIPSDYQGVIMEEVGARGAELLVVIPMGIAEIHMEYAIPTRGVIGLKTELMTSTRGHVIMHHVFDQYKPVDGPVTLGTPHGSLIAAAPGSSTAYALDNAQERGTLFIGPGLPVYMGMVIGQSARDQDLDINVCKAKNLTNMRAAGADAAINLTPPKPLTLEYALEYIGADELVEVTPKSIRLRKKILDSSQRKRPPKV</sequence>
<dbReference type="InterPro" id="IPR000640">
    <property type="entry name" value="EFG_V-like"/>
</dbReference>
<dbReference type="FunFam" id="3.40.50.300:FF:000055">
    <property type="entry name" value="GTP-binding protein TypA"/>
    <property type="match status" value="1"/>
</dbReference>
<organism evidence="2">
    <name type="scientific">marine metagenome</name>
    <dbReference type="NCBI Taxonomy" id="408172"/>
    <lineage>
        <taxon>unclassified sequences</taxon>
        <taxon>metagenomes</taxon>
        <taxon>ecological metagenomes</taxon>
    </lineage>
</organism>
<dbReference type="PRINTS" id="PR00315">
    <property type="entry name" value="ELONGATNFCT"/>
</dbReference>
<dbReference type="Pfam" id="PF03144">
    <property type="entry name" value="GTP_EFTU_D2"/>
    <property type="match status" value="1"/>
</dbReference>
<dbReference type="Gene3D" id="3.40.50.300">
    <property type="entry name" value="P-loop containing nucleotide triphosphate hydrolases"/>
    <property type="match status" value="1"/>
</dbReference>
<dbReference type="InterPro" id="IPR035647">
    <property type="entry name" value="EFG_III/V"/>
</dbReference>